<protein>
    <recommendedName>
        <fullName evidence="6">D-alanyl-D-alanine carboxypeptidase</fullName>
    </recommendedName>
</protein>
<dbReference type="Gene3D" id="3.40.710.10">
    <property type="entry name" value="DD-peptidase/beta-lactamase superfamily"/>
    <property type="match status" value="2"/>
</dbReference>
<dbReference type="NCBIfam" id="TIGR00666">
    <property type="entry name" value="PBP4"/>
    <property type="match status" value="1"/>
</dbReference>
<dbReference type="Pfam" id="PF02113">
    <property type="entry name" value="Peptidase_S13"/>
    <property type="match status" value="1"/>
</dbReference>
<comment type="similarity">
    <text evidence="1">Belongs to the peptidase S13 family.</text>
</comment>
<keyword evidence="2" id="KW-0378">Hydrolase</keyword>
<reference evidence="4 5" key="1">
    <citation type="submission" date="2014-09" db="EMBL/GenBank/DDBJ databases">
        <title>Draft Genome Sequence of Draconibacterium sp. JN14CK-3.</title>
        <authorList>
            <person name="Dong C."/>
            <person name="Lai Q."/>
            <person name="Shao Z."/>
        </authorList>
    </citation>
    <scope>NUCLEOTIDE SEQUENCE [LARGE SCALE GENOMIC DNA]</scope>
    <source>
        <strain evidence="4 5">JN14CK-3</strain>
    </source>
</reference>
<accession>A0A0D8JD97</accession>
<comment type="caution">
    <text evidence="4">The sequence shown here is derived from an EMBL/GenBank/DDBJ whole genome shotgun (WGS) entry which is preliminary data.</text>
</comment>
<feature type="signal peptide" evidence="3">
    <location>
        <begin position="1"/>
        <end position="20"/>
    </location>
</feature>
<evidence type="ECO:0000256" key="2">
    <source>
        <dbReference type="ARBA" id="ARBA00022801"/>
    </source>
</evidence>
<dbReference type="SUPFAM" id="SSF56601">
    <property type="entry name" value="beta-lactamase/transpeptidase-like"/>
    <property type="match status" value="1"/>
</dbReference>
<dbReference type="RefSeq" id="WP_045029711.1">
    <property type="nucleotide sequence ID" value="NZ_JRHC01000002.1"/>
</dbReference>
<organism evidence="4 5">
    <name type="scientific">Draconibacterium sediminis</name>
    <dbReference type="NCBI Taxonomy" id="1544798"/>
    <lineage>
        <taxon>Bacteria</taxon>
        <taxon>Pseudomonadati</taxon>
        <taxon>Bacteroidota</taxon>
        <taxon>Bacteroidia</taxon>
        <taxon>Marinilabiliales</taxon>
        <taxon>Prolixibacteraceae</taxon>
        <taxon>Draconibacterium</taxon>
    </lineage>
</organism>
<dbReference type="Gene3D" id="3.50.80.20">
    <property type="entry name" value="D-Ala-D-Ala carboxypeptidase C, peptidase S13"/>
    <property type="match status" value="1"/>
</dbReference>
<evidence type="ECO:0008006" key="6">
    <source>
        <dbReference type="Google" id="ProtNLM"/>
    </source>
</evidence>
<dbReference type="PANTHER" id="PTHR30023">
    <property type="entry name" value="D-ALANYL-D-ALANINE CARBOXYPEPTIDASE"/>
    <property type="match status" value="1"/>
</dbReference>
<sequence>MQVRYFSLLFLLIFSGQILAQNSFKSAIETLLQQEDYKNASVGMNVVDLNSDETVYSLNSEKLLVPASTMKMITSGTALEILGADYRFKTQIAYSGKIDKEGVLDGDLVLIGGADPALGSEYFQDHYFEFLKNWAKQVKASGIKKVKGNLILDGGIYDTERIPDSWVWGDIGNYYGAGPNAFTVFDNMYRITFSSPKKEGKLTKVIQTYPKIDGLQIDNEVLSADNNSDNAYVFGGPFDKHRIIRGTIPRNRKAFTIKASVPAPEEILAAAFLQNLLAEGVFVDGETRFGNNVSDKTTLIYTQESPTLAEIAEVLNYESVNLFAEHFLKQIAVEKNGLGNRNDAIDLVENYWEEQGLSMENIFMEDGSGLSHFNAVSPAFFTRFLTRMASNDAFVESLPVAGKGTFKRFDTEKLPGKTLQAKSGSMTRVRCYSGYLTTDKGHKLVFSFMFNHFGGSHSALIKEIEQLFILLKENY</sequence>
<dbReference type="GO" id="GO:0000270">
    <property type="term" value="P:peptidoglycan metabolic process"/>
    <property type="evidence" value="ECO:0007669"/>
    <property type="project" value="TreeGrafter"/>
</dbReference>
<feature type="chain" id="PRO_5002331221" description="D-alanyl-D-alanine carboxypeptidase" evidence="3">
    <location>
        <begin position="21"/>
        <end position="475"/>
    </location>
</feature>
<dbReference type="InterPro" id="IPR000667">
    <property type="entry name" value="Peptidase_S13"/>
</dbReference>
<proteinExistence type="inferred from homology"/>
<dbReference type="AlphaFoldDB" id="A0A0D8JD97"/>
<dbReference type="STRING" id="1544798.LH29_11855"/>
<dbReference type="EMBL" id="JRHC01000002">
    <property type="protein sequence ID" value="KJF43768.1"/>
    <property type="molecule type" value="Genomic_DNA"/>
</dbReference>
<dbReference type="PANTHER" id="PTHR30023:SF0">
    <property type="entry name" value="PENICILLIN-SENSITIVE CARBOXYPEPTIDASE A"/>
    <property type="match status" value="1"/>
</dbReference>
<dbReference type="Proteomes" id="UP000032544">
    <property type="component" value="Unassembled WGS sequence"/>
</dbReference>
<name>A0A0D8JD97_9BACT</name>
<dbReference type="GO" id="GO:0006508">
    <property type="term" value="P:proteolysis"/>
    <property type="evidence" value="ECO:0007669"/>
    <property type="project" value="InterPro"/>
</dbReference>
<dbReference type="InterPro" id="IPR012338">
    <property type="entry name" value="Beta-lactam/transpept-like"/>
</dbReference>
<keyword evidence="5" id="KW-1185">Reference proteome</keyword>
<keyword evidence="3" id="KW-0732">Signal</keyword>
<dbReference type="OrthoDB" id="9802627at2"/>
<evidence type="ECO:0000256" key="3">
    <source>
        <dbReference type="SAM" id="SignalP"/>
    </source>
</evidence>
<evidence type="ECO:0000313" key="4">
    <source>
        <dbReference type="EMBL" id="KJF43768.1"/>
    </source>
</evidence>
<dbReference type="PRINTS" id="PR00922">
    <property type="entry name" value="DADACBPTASE3"/>
</dbReference>
<evidence type="ECO:0000256" key="1">
    <source>
        <dbReference type="ARBA" id="ARBA00006096"/>
    </source>
</evidence>
<evidence type="ECO:0000313" key="5">
    <source>
        <dbReference type="Proteomes" id="UP000032544"/>
    </source>
</evidence>
<dbReference type="GO" id="GO:0004185">
    <property type="term" value="F:serine-type carboxypeptidase activity"/>
    <property type="evidence" value="ECO:0007669"/>
    <property type="project" value="InterPro"/>
</dbReference>
<gene>
    <name evidence="4" type="ORF">LH29_11855</name>
</gene>